<evidence type="ECO:0000256" key="8">
    <source>
        <dbReference type="ARBA" id="ARBA00022840"/>
    </source>
</evidence>
<dbReference type="EC" id="2.7.2.3" evidence="4 9"/>
<feature type="binding site" evidence="9">
    <location>
        <begin position="358"/>
        <end position="361"/>
    </location>
    <ligand>
        <name>ATP</name>
        <dbReference type="ChEBI" id="CHEBI:30616"/>
    </ligand>
</feature>
<name>A0ABV9NDW9_9PROT</name>
<comment type="catalytic activity">
    <reaction evidence="1 9 10">
        <text>(2R)-3-phosphoglycerate + ATP = (2R)-3-phospho-glyceroyl phosphate + ADP</text>
        <dbReference type="Rhea" id="RHEA:14801"/>
        <dbReference type="ChEBI" id="CHEBI:30616"/>
        <dbReference type="ChEBI" id="CHEBI:57604"/>
        <dbReference type="ChEBI" id="CHEBI:58272"/>
        <dbReference type="ChEBI" id="CHEBI:456216"/>
        <dbReference type="EC" id="2.7.2.3"/>
    </reaction>
</comment>
<evidence type="ECO:0000313" key="11">
    <source>
        <dbReference type="EMBL" id="MFC4725729.1"/>
    </source>
</evidence>
<dbReference type="EMBL" id="JBHSGQ010000005">
    <property type="protein sequence ID" value="MFC4725729.1"/>
    <property type="molecule type" value="Genomic_DNA"/>
</dbReference>
<accession>A0ABV9NDW9</accession>
<dbReference type="CDD" id="cd00318">
    <property type="entry name" value="Phosphoglycerate_kinase"/>
    <property type="match status" value="1"/>
</dbReference>
<organism evidence="11 12">
    <name type="scientific">Glycocaulis abyssi</name>
    <dbReference type="NCBI Taxonomy" id="1433403"/>
    <lineage>
        <taxon>Bacteria</taxon>
        <taxon>Pseudomonadati</taxon>
        <taxon>Pseudomonadota</taxon>
        <taxon>Alphaproteobacteria</taxon>
        <taxon>Maricaulales</taxon>
        <taxon>Maricaulaceae</taxon>
        <taxon>Glycocaulis</taxon>
    </lineage>
</organism>
<dbReference type="GO" id="GO:0016301">
    <property type="term" value="F:kinase activity"/>
    <property type="evidence" value="ECO:0007669"/>
    <property type="project" value="UniProtKB-KW"/>
</dbReference>
<protein>
    <recommendedName>
        <fullName evidence="4 9">Phosphoglycerate kinase</fullName>
        <ecNumber evidence="4 9">2.7.2.3</ecNumber>
    </recommendedName>
</protein>
<evidence type="ECO:0000256" key="3">
    <source>
        <dbReference type="ARBA" id="ARBA00011245"/>
    </source>
</evidence>
<gene>
    <name evidence="9" type="primary">pgk</name>
    <name evidence="11" type="ORF">ACFPB0_10545</name>
</gene>
<evidence type="ECO:0000256" key="7">
    <source>
        <dbReference type="ARBA" id="ARBA00022777"/>
    </source>
</evidence>
<dbReference type="InterPro" id="IPR036043">
    <property type="entry name" value="Phosphoglycerate_kinase_sf"/>
</dbReference>
<dbReference type="PANTHER" id="PTHR11406:SF23">
    <property type="entry name" value="PHOSPHOGLYCERATE KINASE 1, CHLOROPLASTIC-RELATED"/>
    <property type="match status" value="1"/>
</dbReference>
<keyword evidence="7 9" id="KW-0418">Kinase</keyword>
<feature type="binding site" evidence="9">
    <location>
        <position position="41"/>
    </location>
    <ligand>
        <name>substrate</name>
    </ligand>
</feature>
<comment type="caution">
    <text evidence="9">Lacks conserved residue(s) required for the propagation of feature annotation.</text>
</comment>
<dbReference type="HAMAP" id="MF_00145">
    <property type="entry name" value="Phosphoglyc_kinase"/>
    <property type="match status" value="1"/>
</dbReference>
<dbReference type="Proteomes" id="UP001596024">
    <property type="component" value="Unassembled WGS sequence"/>
</dbReference>
<dbReference type="Pfam" id="PF00162">
    <property type="entry name" value="PGK"/>
    <property type="match status" value="1"/>
</dbReference>
<dbReference type="RefSeq" id="WP_371392698.1">
    <property type="nucleotide sequence ID" value="NZ_CP163421.1"/>
</dbReference>
<feature type="binding site" evidence="9">
    <location>
        <position position="123"/>
    </location>
    <ligand>
        <name>substrate</name>
    </ligand>
</feature>
<dbReference type="InterPro" id="IPR001576">
    <property type="entry name" value="Phosphoglycerate_kinase"/>
</dbReference>
<evidence type="ECO:0000256" key="4">
    <source>
        <dbReference type="ARBA" id="ARBA00013061"/>
    </source>
</evidence>
<evidence type="ECO:0000256" key="5">
    <source>
        <dbReference type="ARBA" id="ARBA00022679"/>
    </source>
</evidence>
<feature type="binding site" evidence="9">
    <location>
        <position position="156"/>
    </location>
    <ligand>
        <name>substrate</name>
    </ligand>
</feature>
<keyword evidence="9" id="KW-0963">Cytoplasm</keyword>
<reference evidence="12" key="1">
    <citation type="journal article" date="2019" name="Int. J. Syst. Evol. Microbiol.">
        <title>The Global Catalogue of Microorganisms (GCM) 10K type strain sequencing project: providing services to taxonomists for standard genome sequencing and annotation.</title>
        <authorList>
            <consortium name="The Broad Institute Genomics Platform"/>
            <consortium name="The Broad Institute Genome Sequencing Center for Infectious Disease"/>
            <person name="Wu L."/>
            <person name="Ma J."/>
        </authorList>
    </citation>
    <scope>NUCLEOTIDE SEQUENCE [LARGE SCALE GENOMIC DNA]</scope>
    <source>
        <strain evidence="12">CCUG 62981</strain>
    </source>
</reference>
<keyword evidence="5 9" id="KW-0808">Transferase</keyword>
<keyword evidence="9" id="KW-0324">Glycolysis</keyword>
<feature type="binding site" evidence="9">
    <location>
        <position position="206"/>
    </location>
    <ligand>
        <name>ATP</name>
        <dbReference type="ChEBI" id="CHEBI:30616"/>
    </ligand>
</feature>
<dbReference type="PANTHER" id="PTHR11406">
    <property type="entry name" value="PHOSPHOGLYCERATE KINASE"/>
    <property type="match status" value="1"/>
</dbReference>
<comment type="pathway">
    <text evidence="9">Carbohydrate degradation; glycolysis; pyruvate from D-glyceraldehyde 3-phosphate: step 2/5.</text>
</comment>
<keyword evidence="6 9" id="KW-0547">Nucleotide-binding</keyword>
<comment type="subcellular location">
    <subcellularLocation>
        <location evidence="9">Cytoplasm</location>
    </subcellularLocation>
</comment>
<proteinExistence type="inferred from homology"/>
<dbReference type="InterPro" id="IPR015824">
    <property type="entry name" value="Phosphoglycerate_kinase_N"/>
</dbReference>
<comment type="caution">
    <text evidence="11">The sequence shown here is derived from an EMBL/GenBank/DDBJ whole genome shotgun (WGS) entry which is preliminary data.</text>
</comment>
<evidence type="ECO:0000256" key="6">
    <source>
        <dbReference type="ARBA" id="ARBA00022741"/>
    </source>
</evidence>
<sequence length="411" mass="43116">MCKTDFRVSRLEDADVSGKRVLVRVDFNVPMADGKVSDDTRLKSALPTIQHLTGKGAKVILLAHFGRPKGKPELGQSLKPVVAPLSELLGAPVGFAGDCVDRVAEKAVSELKGGEVLLLENTRFHAGEEANDAEFAAQLAALGDVYVNDAFSAAHRAHASTEGVARLLPAYAGLALQRETDHVAAALDNPERPLLAIVGGAKVSTKIDLLMNLVTKVNRLFVGGAMANTFLAAKGVDVGKSLYEPDLLSTAREIIAAAQKSGCQLLLPEDVVVARELKAKAARRVAGLDEIARDEMILDCGPATIDALADSIESAKTLVWNGPLGAFEMAPFDTGTAEAARFAAQRVREGELVAVAGGGDTVAALNHAGVMGDFTFVSTAGGAFLEWLEGKSLPGIEVLRQTAQTDMDTAS</sequence>
<feature type="binding site" evidence="9">
    <location>
        <begin position="64"/>
        <end position="67"/>
    </location>
    <ligand>
        <name>substrate</name>
    </ligand>
</feature>
<evidence type="ECO:0000313" key="12">
    <source>
        <dbReference type="Proteomes" id="UP001596024"/>
    </source>
</evidence>
<dbReference type="Gene3D" id="3.40.50.1260">
    <property type="entry name" value="Phosphoglycerate kinase, N-terminal domain"/>
    <property type="match status" value="2"/>
</dbReference>
<feature type="binding site" evidence="9">
    <location>
        <begin position="26"/>
        <end position="28"/>
    </location>
    <ligand>
        <name>substrate</name>
    </ligand>
</feature>
<evidence type="ECO:0000256" key="9">
    <source>
        <dbReference type="HAMAP-Rule" id="MF_00145"/>
    </source>
</evidence>
<comment type="similarity">
    <text evidence="2 9 10">Belongs to the phosphoglycerate kinase family.</text>
</comment>
<dbReference type="InterPro" id="IPR015911">
    <property type="entry name" value="Phosphoglycerate_kinase_CS"/>
</dbReference>
<comment type="subunit">
    <text evidence="3 9">Monomer.</text>
</comment>
<evidence type="ECO:0000256" key="10">
    <source>
        <dbReference type="RuleBase" id="RU000532"/>
    </source>
</evidence>
<dbReference type="PROSITE" id="PS00111">
    <property type="entry name" value="PGLYCERATE_KINASE"/>
    <property type="match status" value="1"/>
</dbReference>
<evidence type="ECO:0000256" key="2">
    <source>
        <dbReference type="ARBA" id="ARBA00008982"/>
    </source>
</evidence>
<dbReference type="PRINTS" id="PR00477">
    <property type="entry name" value="PHGLYCKINASE"/>
</dbReference>
<dbReference type="PIRSF" id="PIRSF000724">
    <property type="entry name" value="Pgk"/>
    <property type="match status" value="1"/>
</dbReference>
<keyword evidence="8 9" id="KW-0067">ATP-binding</keyword>
<keyword evidence="12" id="KW-1185">Reference proteome</keyword>
<evidence type="ECO:0000256" key="1">
    <source>
        <dbReference type="ARBA" id="ARBA00000642"/>
    </source>
</evidence>
<feature type="binding site" evidence="9">
    <location>
        <position position="328"/>
    </location>
    <ligand>
        <name>ATP</name>
        <dbReference type="ChEBI" id="CHEBI:30616"/>
    </ligand>
</feature>
<dbReference type="SUPFAM" id="SSF53748">
    <property type="entry name" value="Phosphoglycerate kinase"/>
    <property type="match status" value="1"/>
</dbReference>